<dbReference type="Pfam" id="PF13715">
    <property type="entry name" value="CarbopepD_reg_2"/>
    <property type="match status" value="1"/>
</dbReference>
<dbReference type="Proteomes" id="UP000326509">
    <property type="component" value="Unassembled WGS sequence"/>
</dbReference>
<dbReference type="InterPro" id="IPR008969">
    <property type="entry name" value="CarboxyPept-like_regulatory"/>
</dbReference>
<reference evidence="2 3" key="1">
    <citation type="submission" date="2019-08" db="EMBL/GenBank/DDBJ databases">
        <title>Draft genome sequence of Ulvibacter marinus type strain NBRC 109484.</title>
        <authorList>
            <person name="Kawano K."/>
            <person name="Ushijima N."/>
            <person name="Kihara M."/>
            <person name="Itoh H."/>
        </authorList>
    </citation>
    <scope>NUCLEOTIDE SEQUENCE [LARGE SCALE GENOMIC DNA]</scope>
    <source>
        <strain evidence="2 3">NBRC 109484</strain>
    </source>
</reference>
<protein>
    <recommendedName>
        <fullName evidence="4">CarboxypepD_reg-like domain-containing protein</fullName>
    </recommendedName>
</protein>
<dbReference type="OrthoDB" id="1164701at2"/>
<feature type="signal peptide" evidence="1">
    <location>
        <begin position="1"/>
        <end position="23"/>
    </location>
</feature>
<keyword evidence="3" id="KW-1185">Reference proteome</keyword>
<evidence type="ECO:0000313" key="2">
    <source>
        <dbReference type="EMBL" id="GER59911.1"/>
    </source>
</evidence>
<name>A0A5J4J295_9FLAO</name>
<evidence type="ECO:0008006" key="4">
    <source>
        <dbReference type="Google" id="ProtNLM"/>
    </source>
</evidence>
<dbReference type="AlphaFoldDB" id="A0A5J4J295"/>
<evidence type="ECO:0000313" key="3">
    <source>
        <dbReference type="Proteomes" id="UP000326509"/>
    </source>
</evidence>
<gene>
    <name evidence="2" type="ORF">ULMA_20190</name>
</gene>
<feature type="chain" id="PRO_5023943877" description="CarboxypepD_reg-like domain-containing protein" evidence="1">
    <location>
        <begin position="24"/>
        <end position="475"/>
    </location>
</feature>
<evidence type="ECO:0000256" key="1">
    <source>
        <dbReference type="SAM" id="SignalP"/>
    </source>
</evidence>
<organism evidence="2 3">
    <name type="scientific">Patiriisocius marinus</name>
    <dbReference type="NCBI Taxonomy" id="1397112"/>
    <lineage>
        <taxon>Bacteria</taxon>
        <taxon>Pseudomonadati</taxon>
        <taxon>Bacteroidota</taxon>
        <taxon>Flavobacteriia</taxon>
        <taxon>Flavobacteriales</taxon>
        <taxon>Flavobacteriaceae</taxon>
        <taxon>Patiriisocius</taxon>
    </lineage>
</organism>
<accession>A0A5J4J295</accession>
<keyword evidence="1" id="KW-0732">Signal</keyword>
<dbReference type="EMBL" id="BKCG01000005">
    <property type="protein sequence ID" value="GER59911.1"/>
    <property type="molecule type" value="Genomic_DNA"/>
</dbReference>
<dbReference type="RefSeq" id="WP_151674375.1">
    <property type="nucleotide sequence ID" value="NZ_BKCG01000005.1"/>
</dbReference>
<comment type="caution">
    <text evidence="2">The sequence shown here is derived from an EMBL/GenBank/DDBJ whole genome shotgun (WGS) entry which is preliminary data.</text>
</comment>
<sequence length="475" mass="55080">MKNTFLKGLLASTLFILAFSATAQIEIKSKIIDFTSFEPVESASIYVQNSTVGTISNVDGKFVLLVPRELENDTLIISSIGYKSFKTVVKDFDATMDVILEEDIASLDEVLLIVENRPKTGNDIVLKAIEEIGENLPEQPYMMKGFLRHKEKNTTEYKWLVESAITLYDDSYASGAKKNLRINVDETRKSYDLRDVDSLFAYTAYLKKRTRNKKLRKSNLRRDTISTSSLVNAIRWNDERVNGVGNLLKGRLNLVRNANDRNALFGEDILEKHQFKLDTVLVENDKKLYKIKIGKSKDFVGLNTEDIYNEGFEAEGWMYIDWETYAIKKVEYQLIAASDVQKRRSKSLFGTTLNHKLVISYLQYNDRMYPKYIYYETPKLVNAGDRSSDQVDKDGNPTQDKTEFYYNTVQEIVFTEIIEDPETLTEALTKKWDEDIFSPRPYHKEFWEDYNVLLESDEEDKLIRDLSQRVSLYKQ</sequence>
<dbReference type="SUPFAM" id="SSF49464">
    <property type="entry name" value="Carboxypeptidase regulatory domain-like"/>
    <property type="match status" value="1"/>
</dbReference>
<proteinExistence type="predicted"/>